<comment type="caution">
    <text evidence="1">The sequence shown here is derived from an EMBL/GenBank/DDBJ whole genome shotgun (WGS) entry which is preliminary data.</text>
</comment>
<dbReference type="EMBL" id="JAHQCW010000007">
    <property type="protein sequence ID" value="MBU9736199.1"/>
    <property type="molecule type" value="Genomic_DNA"/>
</dbReference>
<accession>A0A949JX18</accession>
<evidence type="ECO:0000313" key="2">
    <source>
        <dbReference type="Proteomes" id="UP000712157"/>
    </source>
</evidence>
<dbReference type="Proteomes" id="UP000712157">
    <property type="component" value="Unassembled WGS sequence"/>
</dbReference>
<name>A0A949JX18_9FIRM</name>
<keyword evidence="2" id="KW-1185">Reference proteome</keyword>
<evidence type="ECO:0000313" key="1">
    <source>
        <dbReference type="EMBL" id="MBU9736199.1"/>
    </source>
</evidence>
<organism evidence="1 2">
    <name type="scientific">Diplocloster agilis</name>
    <dbReference type="NCBI Taxonomy" id="2850323"/>
    <lineage>
        <taxon>Bacteria</taxon>
        <taxon>Bacillati</taxon>
        <taxon>Bacillota</taxon>
        <taxon>Clostridia</taxon>
        <taxon>Lachnospirales</taxon>
        <taxon>Lachnospiraceae</taxon>
        <taxon>Diplocloster</taxon>
    </lineage>
</organism>
<protein>
    <submittedName>
        <fullName evidence="1">Uncharacterized protein</fullName>
    </submittedName>
</protein>
<dbReference type="AlphaFoldDB" id="A0A949JX18"/>
<reference evidence="1" key="1">
    <citation type="submission" date="2021-06" db="EMBL/GenBank/DDBJ databases">
        <title>Description of novel taxa of the family Lachnospiraceae.</title>
        <authorList>
            <person name="Chaplin A.V."/>
            <person name="Sokolova S.R."/>
            <person name="Pikina A.P."/>
            <person name="Korzhanova M."/>
            <person name="Belova V."/>
            <person name="Korostin D."/>
            <person name="Efimov B.A."/>
        </authorList>
    </citation>
    <scope>NUCLEOTIDE SEQUENCE</scope>
    <source>
        <strain evidence="1">ASD5720</strain>
    </source>
</reference>
<gene>
    <name evidence="1" type="ORF">KTH89_06585</name>
</gene>
<sequence length="371" mass="42317">MPTVKLIPAPKIVYPGARVPEVNDKSQTDCHSPGFWDSEEERLYIFNSWELPWRTSGTSLYDLEASEPVTFDVRQNGGQWLEGIWKVPGGKLYGWYHLEPDGLEKPGEYYGSSKVQQEKEETLRTMSIPPGSKFFERYPTKPKIGALVSEDKGKTWKDLGFVISAPEDLVSSTSSDAWYFGGEGDFGTCVDKEEEFVYFFITTFYGGKENQGLGFARMSLKDLDRPAGKVWKWRDGEWREPGIGGYAQPVIPVFEDWHSKQANAFWGPVVHWNTWLNTYVMFLNRVNDGTWNMEGYYVSFNPDISNPLGWSEPVKVLDGEDARQATAPDGSMTGWYVSVFPAEDYDNDNRIGRRARLFATGTSLWEIEFQK</sequence>
<dbReference type="RefSeq" id="WP_238721116.1">
    <property type="nucleotide sequence ID" value="NZ_JAHQCW010000007.1"/>
</dbReference>
<proteinExistence type="predicted"/>